<dbReference type="Gene3D" id="3.40.50.980">
    <property type="match status" value="2"/>
</dbReference>
<comment type="similarity">
    <text evidence="1">Belongs to the ATP-dependent AMP-binding enzyme family.</text>
</comment>
<proteinExistence type="inferred from homology"/>
<dbReference type="CDD" id="cd05917">
    <property type="entry name" value="FACL_like_2"/>
    <property type="match status" value="1"/>
</dbReference>
<dbReference type="SUPFAM" id="SSF56801">
    <property type="entry name" value="Acetyl-CoA synthetase-like"/>
    <property type="match status" value="1"/>
</dbReference>
<keyword evidence="2 5" id="KW-0436">Ligase</keyword>
<name>A0ABS2QYV6_9BACI</name>
<evidence type="ECO:0000256" key="1">
    <source>
        <dbReference type="ARBA" id="ARBA00006432"/>
    </source>
</evidence>
<dbReference type="PROSITE" id="PS00455">
    <property type="entry name" value="AMP_BINDING"/>
    <property type="match status" value="1"/>
</dbReference>
<dbReference type="RefSeq" id="WP_205188664.1">
    <property type="nucleotide sequence ID" value="NZ_JAFBFC010000007.1"/>
</dbReference>
<feature type="domain" description="AMP-binding enzyme C-terminal" evidence="4">
    <location>
        <begin position="456"/>
        <end position="531"/>
    </location>
</feature>
<evidence type="ECO:0000313" key="5">
    <source>
        <dbReference type="EMBL" id="MBM7704669.1"/>
    </source>
</evidence>
<evidence type="ECO:0000259" key="3">
    <source>
        <dbReference type="Pfam" id="PF00501"/>
    </source>
</evidence>
<dbReference type="InterPro" id="IPR045851">
    <property type="entry name" value="AMP-bd_C_sf"/>
</dbReference>
<protein>
    <submittedName>
        <fullName evidence="5">Acyl-CoA synthetase (AMP-forming)/AMP-acid ligase II</fullName>
    </submittedName>
</protein>
<comment type="caution">
    <text evidence="5">The sequence shown here is derived from an EMBL/GenBank/DDBJ whole genome shotgun (WGS) entry which is preliminary data.</text>
</comment>
<dbReference type="Pfam" id="PF00501">
    <property type="entry name" value="AMP-binding"/>
    <property type="match status" value="1"/>
</dbReference>
<accession>A0ABS2QYV6</accession>
<dbReference type="EMBL" id="JAFBFC010000007">
    <property type="protein sequence ID" value="MBM7704669.1"/>
    <property type="molecule type" value="Genomic_DNA"/>
</dbReference>
<feature type="domain" description="AMP-dependent synthetase/ligase" evidence="3">
    <location>
        <begin position="16"/>
        <end position="405"/>
    </location>
</feature>
<evidence type="ECO:0000313" key="6">
    <source>
        <dbReference type="Proteomes" id="UP000809829"/>
    </source>
</evidence>
<sequence>MTGLKKVTIGELLLETTNQFGSQEAVVYSKEGIRYTYKEFYDETTKVAKALLGLGIKKGDHIAVWATNVPEWLLLQFASARIGAVLVTVNTSYQESELEYLLKQSDSTTLFFIDGFKGTSYLSIIQQLTQEKTLHPTSKEITYSRLPILKNLIYLGDECADSAITTWSMFMQHGHDISDKELAEREQSLHYDDVINMQYTSGTTGFPKGVMLTHFNIVNNGYLVAQSMKLSNNDRLCIPVPYFHCFGCVLGVLACVSVSATMVPIVEFNPELVLETVEKEKCTGLHGVPTMFIAELNHPDFSKYDLSRLRTGIMAGSTCPIEVMKRVMNEMNMSEITIAYGQTESSPVITQTITTDSITRKVETVGKAHPHVEVKIIDPVTGLEVERGTQGELCTKGYLVMKGYYKMPEATQETIDQDGWLHTGDLATMDEDGYVVITGRLKDMIIRGGENIYPREIEEFLYRHPDILDVQVVGVPDQKYGERVAACIKVKENTTLTEEDVKSFCKGKLSHYKIPEYIMFVSSFPMTASGKIQKYKLREQAVELTSQLSI</sequence>
<organism evidence="5 6">
    <name type="scientific">Priestia iocasae</name>
    <dbReference type="NCBI Taxonomy" id="2291674"/>
    <lineage>
        <taxon>Bacteria</taxon>
        <taxon>Bacillati</taxon>
        <taxon>Bacillota</taxon>
        <taxon>Bacilli</taxon>
        <taxon>Bacillales</taxon>
        <taxon>Bacillaceae</taxon>
        <taxon>Priestia</taxon>
    </lineage>
</organism>
<dbReference type="InterPro" id="IPR025110">
    <property type="entry name" value="AMP-bd_C"/>
</dbReference>
<dbReference type="InterPro" id="IPR020845">
    <property type="entry name" value="AMP-binding_CS"/>
</dbReference>
<dbReference type="NCBIfam" id="NF009233">
    <property type="entry name" value="PRK12583.1"/>
    <property type="match status" value="1"/>
</dbReference>
<keyword evidence="6" id="KW-1185">Reference proteome</keyword>
<dbReference type="Pfam" id="PF13193">
    <property type="entry name" value="AMP-binding_C"/>
    <property type="match status" value="1"/>
</dbReference>
<dbReference type="Proteomes" id="UP000809829">
    <property type="component" value="Unassembled WGS sequence"/>
</dbReference>
<reference evidence="5 6" key="1">
    <citation type="submission" date="2021-01" db="EMBL/GenBank/DDBJ databases">
        <title>Genomic Encyclopedia of Type Strains, Phase IV (KMG-IV): sequencing the most valuable type-strain genomes for metagenomic binning, comparative biology and taxonomic classification.</title>
        <authorList>
            <person name="Goeker M."/>
        </authorList>
    </citation>
    <scope>NUCLEOTIDE SEQUENCE [LARGE SCALE GENOMIC DNA]</scope>
    <source>
        <strain evidence="5 6">DSM 104297</strain>
    </source>
</reference>
<dbReference type="GO" id="GO:0016874">
    <property type="term" value="F:ligase activity"/>
    <property type="evidence" value="ECO:0007669"/>
    <property type="project" value="UniProtKB-KW"/>
</dbReference>
<dbReference type="PANTHER" id="PTHR43201">
    <property type="entry name" value="ACYL-COA SYNTHETASE"/>
    <property type="match status" value="1"/>
</dbReference>
<evidence type="ECO:0000259" key="4">
    <source>
        <dbReference type="Pfam" id="PF13193"/>
    </source>
</evidence>
<gene>
    <name evidence="5" type="ORF">JOC83_003526</name>
</gene>
<dbReference type="PANTHER" id="PTHR43201:SF5">
    <property type="entry name" value="MEDIUM-CHAIN ACYL-COA LIGASE ACSF2, MITOCHONDRIAL"/>
    <property type="match status" value="1"/>
</dbReference>
<dbReference type="Gene3D" id="2.30.38.10">
    <property type="entry name" value="Luciferase, Domain 3"/>
    <property type="match status" value="1"/>
</dbReference>
<evidence type="ECO:0000256" key="2">
    <source>
        <dbReference type="ARBA" id="ARBA00022598"/>
    </source>
</evidence>
<dbReference type="Gene3D" id="3.30.300.30">
    <property type="match status" value="1"/>
</dbReference>
<dbReference type="InterPro" id="IPR000873">
    <property type="entry name" value="AMP-dep_synth/lig_dom"/>
</dbReference>